<evidence type="ECO:0000256" key="1">
    <source>
        <dbReference type="SAM" id="MobiDB-lite"/>
    </source>
</evidence>
<evidence type="ECO:0000313" key="3">
    <source>
        <dbReference type="Proteomes" id="UP001501495"/>
    </source>
</evidence>
<comment type="caution">
    <text evidence="2">The sequence shown here is derived from an EMBL/GenBank/DDBJ whole genome shotgun (WGS) entry which is preliminary data.</text>
</comment>
<evidence type="ECO:0008006" key="4">
    <source>
        <dbReference type="Google" id="ProtNLM"/>
    </source>
</evidence>
<feature type="compositionally biased region" description="Acidic residues" evidence="1">
    <location>
        <begin position="302"/>
        <end position="316"/>
    </location>
</feature>
<evidence type="ECO:0000313" key="2">
    <source>
        <dbReference type="EMBL" id="GAA4117686.1"/>
    </source>
</evidence>
<organism evidence="2 3">
    <name type="scientific">Nocardioides fonticola</name>
    <dbReference type="NCBI Taxonomy" id="450363"/>
    <lineage>
        <taxon>Bacteria</taxon>
        <taxon>Bacillati</taxon>
        <taxon>Actinomycetota</taxon>
        <taxon>Actinomycetes</taxon>
        <taxon>Propionibacteriales</taxon>
        <taxon>Nocardioidaceae</taxon>
        <taxon>Nocardioides</taxon>
    </lineage>
</organism>
<dbReference type="InterPro" id="IPR052613">
    <property type="entry name" value="LicD_transferase"/>
</dbReference>
<reference evidence="3" key="1">
    <citation type="journal article" date="2019" name="Int. J. Syst. Evol. Microbiol.">
        <title>The Global Catalogue of Microorganisms (GCM) 10K type strain sequencing project: providing services to taxonomists for standard genome sequencing and annotation.</title>
        <authorList>
            <consortium name="The Broad Institute Genomics Platform"/>
            <consortium name="The Broad Institute Genome Sequencing Center for Infectious Disease"/>
            <person name="Wu L."/>
            <person name="Ma J."/>
        </authorList>
    </citation>
    <scope>NUCLEOTIDE SEQUENCE [LARGE SCALE GENOMIC DNA]</scope>
    <source>
        <strain evidence="3">JCM 16703</strain>
    </source>
</reference>
<dbReference type="PANTHER" id="PTHR13627">
    <property type="entry name" value="FUKUTIN RELATED PROTEIN"/>
    <property type="match status" value="1"/>
</dbReference>
<gene>
    <name evidence="2" type="ORF">GCM10022215_18640</name>
</gene>
<name>A0ABP7XIU5_9ACTN</name>
<feature type="region of interest" description="Disordered" evidence="1">
    <location>
        <begin position="297"/>
        <end position="316"/>
    </location>
</feature>
<proteinExistence type="predicted"/>
<protein>
    <recommendedName>
        <fullName evidence="4">LicD family protein</fullName>
    </recommendedName>
</protein>
<keyword evidence="3" id="KW-1185">Reference proteome</keyword>
<dbReference type="EMBL" id="BAAAZH010000012">
    <property type="protein sequence ID" value="GAA4117686.1"/>
    <property type="molecule type" value="Genomic_DNA"/>
</dbReference>
<dbReference type="RefSeq" id="WP_344733062.1">
    <property type="nucleotide sequence ID" value="NZ_BAAAZH010000012.1"/>
</dbReference>
<accession>A0ABP7XIU5</accession>
<dbReference type="Proteomes" id="UP001501495">
    <property type="component" value="Unassembled WGS sequence"/>
</dbReference>
<dbReference type="PANTHER" id="PTHR13627:SF31">
    <property type="entry name" value="RIBITOL 5-PHOSPHATE TRANSFERASE FKRP"/>
    <property type="match status" value="1"/>
</dbReference>
<sequence>MPDSPRELYRHIRRRVAQLTPETLDHAEYVDLRARLDAVPPTERFRSWRQASVLLDVRFRERPWHTLRMLRRLQDLMTRNGRAEQFEVFHAQVRELLGDLTITPHGFNPRLDTLDPGALWSRVADLGAELERRGFTWFVTSGSLLGLVREGNVVAHDDDVDLCVLIEADDDDSAAQAWLAAREILVDLIRPQELHRVAKVDSPDGPTIDLFPAWVAGGRLFAWPWSYGDLPGEDAVPVREQLVAGARLLMPREPERLLGLNYGEGWRVPDPLFQFDWPGARERFSRFVEVLESTTFELPTDPTDDLPDDLPDDDRD</sequence>